<accession>A0A0L6VBJ5</accession>
<feature type="compositionally biased region" description="Basic and acidic residues" evidence="1">
    <location>
        <begin position="479"/>
        <end position="488"/>
    </location>
</feature>
<dbReference type="EMBL" id="LAVV01006997">
    <property type="protein sequence ID" value="KNZ57490.1"/>
    <property type="molecule type" value="Genomic_DNA"/>
</dbReference>
<feature type="chain" id="PRO_5005568230" evidence="2">
    <location>
        <begin position="26"/>
        <end position="545"/>
    </location>
</feature>
<keyword evidence="2" id="KW-0732">Signal</keyword>
<feature type="compositionally biased region" description="Basic and acidic residues" evidence="1">
    <location>
        <begin position="410"/>
        <end position="422"/>
    </location>
</feature>
<keyword evidence="4" id="KW-1185">Reference proteome</keyword>
<feature type="compositionally biased region" description="Low complexity" evidence="1">
    <location>
        <begin position="503"/>
        <end position="513"/>
    </location>
</feature>
<feature type="compositionally biased region" description="Basic residues" evidence="1">
    <location>
        <begin position="383"/>
        <end position="394"/>
    </location>
</feature>
<dbReference type="AlphaFoldDB" id="A0A0L6VBJ5"/>
<feature type="compositionally biased region" description="Basic and acidic residues" evidence="1">
    <location>
        <begin position="534"/>
        <end position="545"/>
    </location>
</feature>
<name>A0A0L6VBJ5_9BASI</name>
<sequence length="545" mass="60064">MLFQCFTLNCGIVLLVPLARDCCLAMLLMVARFQMINILHVARGCLLYRPQSIIPTTCQHIIIRQISHLLSMASIILLSWGHQFLQPPQHPPLCLIPLVPILSPPANPSTSGPLIILMLLLTLLPSTLLEVPTLQALHFPTMRHLAPHLQILSPIHQTLQLLPSFRKVPLYPSINLLLLSLKTPKSTTKYLLQLSRAKIAQSAPPKEWPQRIAKPLRLLTASQSSNGKEMIKQQKIMFQRFLSCCLNRRDRAVVVYCVLCPPPNVHQDVNHYTVPNRQASDNLFYQECVTTLAFVFDAIRQLIRSSRWSPAERAQLFACFEPTILPPVDWITAIPPVNMALKNLLVLSNWRLALQRLAYTGRQDCYSESVVLLPIEHKYPSKQWHRAGGRRRKHAPDQSLTSHPNPPEKAAAKAPKDGKTDNRSAANSAAPAGVAHKLAHPPTAEKASSDEPASSSKEVDISVKAPKQPETSPSAHQRAAGEDPKDPAAKSMDVSLNKPTPASKSNSSYSSESSSHHKVAAEVSVSSTPAGPGARERREISCGGG</sequence>
<evidence type="ECO:0000313" key="4">
    <source>
        <dbReference type="Proteomes" id="UP000037035"/>
    </source>
</evidence>
<reference evidence="3 4" key="1">
    <citation type="submission" date="2015-08" db="EMBL/GenBank/DDBJ databases">
        <title>Next Generation Sequencing and Analysis of the Genome of Puccinia sorghi L Schw, the Causal Agent of Maize Common Rust.</title>
        <authorList>
            <person name="Rochi L."/>
            <person name="Burguener G."/>
            <person name="Darino M."/>
            <person name="Turjanski A."/>
            <person name="Kreff E."/>
            <person name="Dieguez M.J."/>
            <person name="Sacco F."/>
        </authorList>
    </citation>
    <scope>NUCLEOTIDE SEQUENCE [LARGE SCALE GENOMIC DNA]</scope>
    <source>
        <strain evidence="3 4">RO10H11247</strain>
    </source>
</reference>
<protein>
    <submittedName>
        <fullName evidence="3">Uncharacterized protein</fullName>
    </submittedName>
</protein>
<evidence type="ECO:0000256" key="1">
    <source>
        <dbReference type="SAM" id="MobiDB-lite"/>
    </source>
</evidence>
<feature type="region of interest" description="Disordered" evidence="1">
    <location>
        <begin position="383"/>
        <end position="545"/>
    </location>
</feature>
<dbReference type="Proteomes" id="UP000037035">
    <property type="component" value="Unassembled WGS sequence"/>
</dbReference>
<evidence type="ECO:0000256" key="2">
    <source>
        <dbReference type="SAM" id="SignalP"/>
    </source>
</evidence>
<comment type="caution">
    <text evidence="3">The sequence shown here is derived from an EMBL/GenBank/DDBJ whole genome shotgun (WGS) entry which is preliminary data.</text>
</comment>
<evidence type="ECO:0000313" key="3">
    <source>
        <dbReference type="EMBL" id="KNZ57490.1"/>
    </source>
</evidence>
<organism evidence="3 4">
    <name type="scientific">Puccinia sorghi</name>
    <dbReference type="NCBI Taxonomy" id="27349"/>
    <lineage>
        <taxon>Eukaryota</taxon>
        <taxon>Fungi</taxon>
        <taxon>Dikarya</taxon>
        <taxon>Basidiomycota</taxon>
        <taxon>Pucciniomycotina</taxon>
        <taxon>Pucciniomycetes</taxon>
        <taxon>Pucciniales</taxon>
        <taxon>Pucciniaceae</taxon>
        <taxon>Puccinia</taxon>
    </lineage>
</organism>
<proteinExistence type="predicted"/>
<feature type="signal peptide" evidence="2">
    <location>
        <begin position="1"/>
        <end position="25"/>
    </location>
</feature>
<feature type="compositionally biased region" description="Low complexity" evidence="1">
    <location>
        <begin position="425"/>
        <end position="435"/>
    </location>
</feature>
<gene>
    <name evidence="3" type="ORF">VP01_2144g1</name>
</gene>
<dbReference type="VEuPathDB" id="FungiDB:VP01_2144g1"/>